<evidence type="ECO:0000313" key="3">
    <source>
        <dbReference type="Proteomes" id="UP000323105"/>
    </source>
</evidence>
<feature type="compositionally biased region" description="Low complexity" evidence="1">
    <location>
        <begin position="25"/>
        <end position="54"/>
    </location>
</feature>
<dbReference type="Proteomes" id="UP000323105">
    <property type="component" value="Unassembled WGS sequence"/>
</dbReference>
<name>A0A5A7MMK1_COMTE</name>
<accession>A0A5A7MMK1</accession>
<proteinExistence type="predicted"/>
<dbReference type="AlphaFoldDB" id="A0A5A7MMK1"/>
<comment type="caution">
    <text evidence="2">The sequence shown here is derived from an EMBL/GenBank/DDBJ whole genome shotgun (WGS) entry which is preliminary data.</text>
</comment>
<protein>
    <recommendedName>
        <fullName evidence="4">Terminase small subunit</fullName>
    </recommendedName>
</protein>
<dbReference type="RefSeq" id="WP_149357190.1">
    <property type="nucleotide sequence ID" value="NZ_BKBW01000021.1"/>
</dbReference>
<dbReference type="InterPro" id="IPR048683">
    <property type="entry name" value="Sf6_terminase"/>
</dbReference>
<feature type="region of interest" description="Disordered" evidence="1">
    <location>
        <begin position="1"/>
        <end position="54"/>
    </location>
</feature>
<dbReference type="EMBL" id="BKBW01000021">
    <property type="protein sequence ID" value="GEQ77935.1"/>
    <property type="molecule type" value="Genomic_DNA"/>
</dbReference>
<evidence type="ECO:0000256" key="1">
    <source>
        <dbReference type="SAM" id="MobiDB-lite"/>
    </source>
</evidence>
<sequence>MSKKRASPDQNAKTATKPVSTRARTASFKAPASSKKPPAATKTTPPKKAAKPLTPFQKWSSGVGALDQFLAFVLEGGHMADFCRQHEFAYTTMLDWINADSSRAEMYARAREDRSDKLADEIVAISDECEYAPITDMSTGQTIAVAFDKTAVARNKLRVDARKWIAAKLKPRVYGDKVQVEGTVDHKVMSDDALLQRLAKLGVSVASIVPVGPTEGGDAG</sequence>
<evidence type="ECO:0008006" key="4">
    <source>
        <dbReference type="Google" id="ProtNLM"/>
    </source>
</evidence>
<dbReference type="Pfam" id="PF20901">
    <property type="entry name" value="Sf6_terminase"/>
    <property type="match status" value="1"/>
</dbReference>
<gene>
    <name evidence="2" type="ORF">CTTA_4940</name>
</gene>
<organism evidence="2 3">
    <name type="scientific">Comamonas testosteroni</name>
    <name type="common">Pseudomonas testosteroni</name>
    <dbReference type="NCBI Taxonomy" id="285"/>
    <lineage>
        <taxon>Bacteria</taxon>
        <taxon>Pseudomonadati</taxon>
        <taxon>Pseudomonadota</taxon>
        <taxon>Betaproteobacteria</taxon>
        <taxon>Burkholderiales</taxon>
        <taxon>Comamonadaceae</taxon>
        <taxon>Comamonas</taxon>
    </lineage>
</organism>
<evidence type="ECO:0000313" key="2">
    <source>
        <dbReference type="EMBL" id="GEQ77935.1"/>
    </source>
</evidence>
<reference evidence="2 3" key="1">
    <citation type="journal article" date="2019" name="Microbiol. Resour. Announc.">
        <title>Draft Genome Sequence of Comamonas testosteroni TA441, a Bacterium That Has a Cryptic Phenol Degradation Gene Cluster.</title>
        <authorList>
            <person name="Arai H."/>
            <person name="Ishii M."/>
        </authorList>
    </citation>
    <scope>NUCLEOTIDE SEQUENCE [LARGE SCALE GENOMIC DNA]</scope>
    <source>
        <strain evidence="2 3">TA441</strain>
    </source>
</reference>
<dbReference type="Gene3D" id="1.10.10.60">
    <property type="entry name" value="Homeodomain-like"/>
    <property type="match status" value="1"/>
</dbReference>
<feature type="compositionally biased region" description="Polar residues" evidence="1">
    <location>
        <begin position="8"/>
        <end position="24"/>
    </location>
</feature>